<keyword evidence="4" id="KW-0963">Cytoplasm</keyword>
<comment type="similarity">
    <text evidence="3 10">Belongs to the FKBP-type PPIase family.</text>
</comment>
<dbReference type="PANTHER" id="PTHR47861">
    <property type="entry name" value="FKBP-TYPE PEPTIDYL-PROLYL CIS-TRANS ISOMERASE SLYD"/>
    <property type="match status" value="1"/>
</dbReference>
<dbReference type="PANTHER" id="PTHR47861:SF3">
    <property type="entry name" value="FKBP-TYPE PEPTIDYL-PROLYL CIS-TRANS ISOMERASE SLYD"/>
    <property type="match status" value="1"/>
</dbReference>
<dbReference type="AlphaFoldDB" id="A0A4Y4EV00"/>
<evidence type="ECO:0000256" key="8">
    <source>
        <dbReference type="ARBA" id="ARBA00037071"/>
    </source>
</evidence>
<dbReference type="Gene3D" id="3.10.50.40">
    <property type="match status" value="1"/>
</dbReference>
<feature type="domain" description="PPIase FKBP-type" evidence="12">
    <location>
        <begin position="6"/>
        <end position="83"/>
    </location>
</feature>
<comment type="subcellular location">
    <subcellularLocation>
        <location evidence="2">Cytoplasm</location>
    </subcellularLocation>
</comment>
<accession>A0A4Y4EV00</accession>
<dbReference type="Proteomes" id="UP000319812">
    <property type="component" value="Unassembled WGS sequence"/>
</dbReference>
<dbReference type="GO" id="GO:0005737">
    <property type="term" value="C:cytoplasm"/>
    <property type="evidence" value="ECO:0007669"/>
    <property type="project" value="UniProtKB-SubCell"/>
</dbReference>
<organism evidence="13 14">
    <name type="scientific">Halomonas halmophila</name>
    <dbReference type="NCBI Taxonomy" id="252"/>
    <lineage>
        <taxon>Bacteria</taxon>
        <taxon>Pseudomonadati</taxon>
        <taxon>Pseudomonadota</taxon>
        <taxon>Gammaproteobacteria</taxon>
        <taxon>Oceanospirillales</taxon>
        <taxon>Halomonadaceae</taxon>
        <taxon>Halomonas</taxon>
    </lineage>
</organism>
<dbReference type="OrthoDB" id="9808891at2"/>
<dbReference type="EMBL" id="BJOC01000011">
    <property type="protein sequence ID" value="GED21722.1"/>
    <property type="molecule type" value="Genomic_DNA"/>
</dbReference>
<keyword evidence="5 9" id="KW-0697">Rotamase</keyword>
<evidence type="ECO:0000259" key="12">
    <source>
        <dbReference type="PROSITE" id="PS50059"/>
    </source>
</evidence>
<feature type="compositionally biased region" description="Basic and acidic residues" evidence="11">
    <location>
        <begin position="140"/>
        <end position="156"/>
    </location>
</feature>
<evidence type="ECO:0000313" key="14">
    <source>
        <dbReference type="Proteomes" id="UP000319812"/>
    </source>
</evidence>
<dbReference type="Pfam" id="PF00254">
    <property type="entry name" value="FKBP_C"/>
    <property type="match status" value="1"/>
</dbReference>
<keyword evidence="6" id="KW-0143">Chaperone</keyword>
<dbReference type="InterPro" id="IPR046357">
    <property type="entry name" value="PPIase_dom_sf"/>
</dbReference>
<evidence type="ECO:0000256" key="1">
    <source>
        <dbReference type="ARBA" id="ARBA00000971"/>
    </source>
</evidence>
<gene>
    <name evidence="13" type="primary">slyD_1</name>
    <name evidence="13" type="ORF">HHA01_06990</name>
</gene>
<dbReference type="GO" id="GO:0042026">
    <property type="term" value="P:protein refolding"/>
    <property type="evidence" value="ECO:0007669"/>
    <property type="project" value="UniProtKB-ARBA"/>
</dbReference>
<dbReference type="GO" id="GO:0003755">
    <property type="term" value="F:peptidyl-prolyl cis-trans isomerase activity"/>
    <property type="evidence" value="ECO:0007669"/>
    <property type="project" value="UniProtKB-UniRule"/>
</dbReference>
<keyword evidence="14" id="KW-1185">Reference proteome</keyword>
<evidence type="ECO:0000256" key="7">
    <source>
        <dbReference type="ARBA" id="ARBA00023235"/>
    </source>
</evidence>
<comment type="catalytic activity">
    <reaction evidence="1 9 10">
        <text>[protein]-peptidylproline (omega=180) = [protein]-peptidylproline (omega=0)</text>
        <dbReference type="Rhea" id="RHEA:16237"/>
        <dbReference type="Rhea" id="RHEA-COMP:10747"/>
        <dbReference type="Rhea" id="RHEA-COMP:10748"/>
        <dbReference type="ChEBI" id="CHEBI:83833"/>
        <dbReference type="ChEBI" id="CHEBI:83834"/>
        <dbReference type="EC" id="5.2.1.8"/>
    </reaction>
</comment>
<protein>
    <recommendedName>
        <fullName evidence="10">Peptidyl-prolyl cis-trans isomerase</fullName>
        <ecNumber evidence="10">5.2.1.8</ecNumber>
    </recommendedName>
</protein>
<evidence type="ECO:0000256" key="10">
    <source>
        <dbReference type="RuleBase" id="RU003915"/>
    </source>
</evidence>
<dbReference type="PROSITE" id="PS50059">
    <property type="entry name" value="FKBP_PPIASE"/>
    <property type="match status" value="1"/>
</dbReference>
<feature type="region of interest" description="Disordered" evidence="11">
    <location>
        <begin position="140"/>
        <end position="165"/>
    </location>
</feature>
<evidence type="ECO:0000256" key="9">
    <source>
        <dbReference type="PROSITE-ProRule" id="PRU00277"/>
    </source>
</evidence>
<sequence>MQIAQNSVVAFHYTLTNDSGEVLDSSEGREPLTYLHGAGNIIPGLEKEMEGRAPGEKLQAQVTPEEGYGEVQPQLVQEVPRDAFQGVENVEPGMQFQAQTEGGPLMVTVTQVEGDTVTVDGNHPLAGQQLNFDVEIAEVREASQEEVEHGHVHGEGEGEGEGDEQ</sequence>
<evidence type="ECO:0000256" key="6">
    <source>
        <dbReference type="ARBA" id="ARBA00023186"/>
    </source>
</evidence>
<evidence type="ECO:0000256" key="11">
    <source>
        <dbReference type="SAM" id="MobiDB-lite"/>
    </source>
</evidence>
<evidence type="ECO:0000256" key="4">
    <source>
        <dbReference type="ARBA" id="ARBA00022490"/>
    </source>
</evidence>
<comment type="caution">
    <text evidence="13">The sequence shown here is derived from an EMBL/GenBank/DDBJ whole genome shotgun (WGS) entry which is preliminary data.</text>
</comment>
<evidence type="ECO:0000256" key="3">
    <source>
        <dbReference type="ARBA" id="ARBA00006577"/>
    </source>
</evidence>
<dbReference type="RefSeq" id="WP_141317778.1">
    <property type="nucleotide sequence ID" value="NZ_BJOC01000011.1"/>
</dbReference>
<reference evidence="13 14" key="1">
    <citation type="submission" date="2019-06" db="EMBL/GenBank/DDBJ databases">
        <title>Whole genome shotgun sequence of Halomonas halmophila NBRC 15537.</title>
        <authorList>
            <person name="Hosoyama A."/>
            <person name="Uohara A."/>
            <person name="Ohji S."/>
            <person name="Ichikawa N."/>
        </authorList>
    </citation>
    <scope>NUCLEOTIDE SEQUENCE [LARGE SCALE GENOMIC DNA]</scope>
    <source>
        <strain evidence="13 14">NBRC 15537</strain>
    </source>
</reference>
<name>A0A4Y4EV00_9GAMM</name>
<evidence type="ECO:0000313" key="13">
    <source>
        <dbReference type="EMBL" id="GED21722.1"/>
    </source>
</evidence>
<dbReference type="SUPFAM" id="SSF54534">
    <property type="entry name" value="FKBP-like"/>
    <property type="match status" value="1"/>
</dbReference>
<keyword evidence="7 9" id="KW-0413">Isomerase</keyword>
<evidence type="ECO:0000256" key="2">
    <source>
        <dbReference type="ARBA" id="ARBA00004496"/>
    </source>
</evidence>
<comment type="function">
    <text evidence="8">Also involved in hydrogenase metallocenter assembly, probably by participating in the nickel insertion step. This function in hydrogenase biosynthesis requires chaperone activity and the presence of the metal-binding domain, but not PPIase activity.</text>
</comment>
<proteinExistence type="inferred from homology"/>
<dbReference type="InterPro" id="IPR001179">
    <property type="entry name" value="PPIase_FKBP_dom"/>
</dbReference>
<dbReference type="EC" id="5.2.1.8" evidence="10"/>
<evidence type="ECO:0000256" key="5">
    <source>
        <dbReference type="ARBA" id="ARBA00023110"/>
    </source>
</evidence>